<dbReference type="PANTHER" id="PTHR31672:SF13">
    <property type="entry name" value="F-BOX PROTEIN CPR30-LIKE"/>
    <property type="match status" value="1"/>
</dbReference>
<dbReference type="EMBL" id="JAUIZM010000002">
    <property type="protein sequence ID" value="KAK1396312.1"/>
    <property type="molecule type" value="Genomic_DNA"/>
</dbReference>
<dbReference type="InterPro" id="IPR050796">
    <property type="entry name" value="SCF_F-box_component"/>
</dbReference>
<dbReference type="Pfam" id="PF07734">
    <property type="entry name" value="FBA_1"/>
    <property type="match status" value="1"/>
</dbReference>
<accession>A0AAD8J5I4</accession>
<gene>
    <name evidence="2" type="ORF">POM88_006175</name>
</gene>
<name>A0AAD8J5I4_9APIA</name>
<dbReference type="NCBIfam" id="TIGR01640">
    <property type="entry name" value="F_box_assoc_1"/>
    <property type="match status" value="1"/>
</dbReference>
<organism evidence="2 3">
    <name type="scientific">Heracleum sosnowskyi</name>
    <dbReference type="NCBI Taxonomy" id="360622"/>
    <lineage>
        <taxon>Eukaryota</taxon>
        <taxon>Viridiplantae</taxon>
        <taxon>Streptophyta</taxon>
        <taxon>Embryophyta</taxon>
        <taxon>Tracheophyta</taxon>
        <taxon>Spermatophyta</taxon>
        <taxon>Magnoliopsida</taxon>
        <taxon>eudicotyledons</taxon>
        <taxon>Gunneridae</taxon>
        <taxon>Pentapetalae</taxon>
        <taxon>asterids</taxon>
        <taxon>campanulids</taxon>
        <taxon>Apiales</taxon>
        <taxon>Apiaceae</taxon>
        <taxon>Apioideae</taxon>
        <taxon>apioid superclade</taxon>
        <taxon>Tordylieae</taxon>
        <taxon>Tordyliinae</taxon>
        <taxon>Heracleum</taxon>
    </lineage>
</organism>
<dbReference type="InterPro" id="IPR017451">
    <property type="entry name" value="F-box-assoc_interact_dom"/>
</dbReference>
<protein>
    <recommendedName>
        <fullName evidence="1">F-box associated beta-propeller type 1 domain-containing protein</fullName>
    </recommendedName>
</protein>
<dbReference type="Proteomes" id="UP001237642">
    <property type="component" value="Unassembled WGS sequence"/>
</dbReference>
<evidence type="ECO:0000313" key="2">
    <source>
        <dbReference type="EMBL" id="KAK1396312.1"/>
    </source>
</evidence>
<reference evidence="2" key="2">
    <citation type="submission" date="2023-05" db="EMBL/GenBank/DDBJ databases">
        <authorList>
            <person name="Schelkunov M.I."/>
        </authorList>
    </citation>
    <scope>NUCLEOTIDE SEQUENCE</scope>
    <source>
        <strain evidence="2">Hsosn_3</strain>
        <tissue evidence="2">Leaf</tissue>
    </source>
</reference>
<reference evidence="2" key="1">
    <citation type="submission" date="2023-02" db="EMBL/GenBank/DDBJ databases">
        <title>Genome of toxic invasive species Heracleum sosnowskyi carries increased number of genes despite the absence of recent whole-genome duplications.</title>
        <authorList>
            <person name="Schelkunov M."/>
            <person name="Shtratnikova V."/>
            <person name="Makarenko M."/>
            <person name="Klepikova A."/>
            <person name="Omelchenko D."/>
            <person name="Novikova G."/>
            <person name="Obukhova E."/>
            <person name="Bogdanov V."/>
            <person name="Penin A."/>
            <person name="Logacheva M."/>
        </authorList>
    </citation>
    <scope>NUCLEOTIDE SEQUENCE</scope>
    <source>
        <strain evidence="2">Hsosn_3</strain>
        <tissue evidence="2">Leaf</tissue>
    </source>
</reference>
<proteinExistence type="predicted"/>
<keyword evidence="3" id="KW-1185">Reference proteome</keyword>
<dbReference type="AlphaFoldDB" id="A0AAD8J5I4"/>
<feature type="domain" description="F-box associated beta-propeller type 1" evidence="1">
    <location>
        <begin position="54"/>
        <end position="202"/>
    </location>
</feature>
<comment type="caution">
    <text evidence="2">The sequence shown here is derived from an EMBL/GenBank/DDBJ whole genome shotgun (WGS) entry which is preliminary data.</text>
</comment>
<dbReference type="InterPro" id="IPR006527">
    <property type="entry name" value="F-box-assoc_dom_typ1"/>
</dbReference>
<sequence length="219" mass="25277">MRVMREGEGRGRKPVPKFNPYRDEAVLVGSDCGIVCVSFRVDLNDLIYNIFDIYIWKYRTEIYLWNPETKHVNFIAAPDVYDSTCTEVIGFGFDCKTLDFKVVRVVYNGRYYRDRADVYSANMNSWHEIEAMPADTCLHYSFDVCFHGFLLCTGYRGMIPFDLHEEVFYCALELPDIDDCEAIETTVTDFNDSIAVFTTQLLSLLLKARDLLISLSCGH</sequence>
<evidence type="ECO:0000259" key="1">
    <source>
        <dbReference type="Pfam" id="PF07734"/>
    </source>
</evidence>
<evidence type="ECO:0000313" key="3">
    <source>
        <dbReference type="Proteomes" id="UP001237642"/>
    </source>
</evidence>
<dbReference type="PANTHER" id="PTHR31672">
    <property type="entry name" value="BNACNNG10540D PROTEIN"/>
    <property type="match status" value="1"/>
</dbReference>